<feature type="chain" id="PRO_5045818669" evidence="1">
    <location>
        <begin position="21"/>
        <end position="427"/>
    </location>
</feature>
<evidence type="ECO:0000313" key="3">
    <source>
        <dbReference type="EMBL" id="UYQ72767.1"/>
    </source>
</evidence>
<feature type="domain" description="Surface lipoprotein assembly modifier C-terminal" evidence="2">
    <location>
        <begin position="147"/>
        <end position="427"/>
    </location>
</feature>
<evidence type="ECO:0000313" key="4">
    <source>
        <dbReference type="Proteomes" id="UP001163882"/>
    </source>
</evidence>
<dbReference type="Pfam" id="PF14559">
    <property type="entry name" value="TPR_19"/>
    <property type="match status" value="1"/>
</dbReference>
<dbReference type="RefSeq" id="WP_264226373.1">
    <property type="nucleotide sequence ID" value="NZ_CP107716.1"/>
</dbReference>
<reference evidence="3" key="1">
    <citation type="submission" date="2022-10" db="EMBL/GenBank/DDBJ databases">
        <title>YIM 151497 complete genome.</title>
        <authorList>
            <person name="Chen X."/>
        </authorList>
    </citation>
    <scope>NUCLEOTIDE SEQUENCE</scope>
    <source>
        <strain evidence="3">YIM 151497</strain>
    </source>
</reference>
<protein>
    <submittedName>
        <fullName evidence="3">Surface lipoprotein assembly modifier</fullName>
    </submittedName>
</protein>
<evidence type="ECO:0000259" key="2">
    <source>
        <dbReference type="Pfam" id="PF04575"/>
    </source>
</evidence>
<dbReference type="SUPFAM" id="SSF48452">
    <property type="entry name" value="TPR-like"/>
    <property type="match status" value="1"/>
</dbReference>
<keyword evidence="1" id="KW-0732">Signal</keyword>
<dbReference type="EMBL" id="CP107716">
    <property type="protein sequence ID" value="UYQ72767.1"/>
    <property type="molecule type" value="Genomic_DNA"/>
</dbReference>
<feature type="signal peptide" evidence="1">
    <location>
        <begin position="1"/>
        <end position="20"/>
    </location>
</feature>
<accession>A0ABY6IQ76</accession>
<dbReference type="InterPro" id="IPR007655">
    <property type="entry name" value="Slam_C"/>
</dbReference>
<sequence length="427" mass="45396">MRIPIFFMALVLGMAGTAAASGPDGKLLARLLAWGDHDGARAHLAATVSEPALHALHRTHLEGLIARQQGRNADAVALFRSVLVIDHDFVAARVELSRTLLAMRNFEGAAHHLDILALNANDGIHSLAQSGLDHIRANRGYGAQMHFSIAPSSNLNRGSGHQTFNAGGLAFAIDPGSRQTAGMGVTIGASAYNSFILGNGQALVASASADLTTDIEGSRAEQISLNAGLSWQGRVGGARFAIGPIINATFSAFEPHLMRYGLSGDFAASAGAQNLVGLSFTALGQDYASETYRNGFRVLAGAQLTHAFMPALRASVETGVDIERTQSAHLDRNGIYGEVRVERDWRGGFSTSIFARYAREQYLGNYPGTGAPRVDDRLSAGVTVSNSQIDLGGFTPTLGYSYTRQFSNVSFFDHDSHDVTFGLTKAF</sequence>
<organism evidence="3 4">
    <name type="scientific">Pelagibacterium flavum</name>
    <dbReference type="NCBI Taxonomy" id="2984530"/>
    <lineage>
        <taxon>Bacteria</taxon>
        <taxon>Pseudomonadati</taxon>
        <taxon>Pseudomonadota</taxon>
        <taxon>Alphaproteobacteria</taxon>
        <taxon>Hyphomicrobiales</taxon>
        <taxon>Devosiaceae</taxon>
        <taxon>Pelagibacterium</taxon>
    </lineage>
</organism>
<proteinExistence type="predicted"/>
<evidence type="ECO:0000256" key="1">
    <source>
        <dbReference type="SAM" id="SignalP"/>
    </source>
</evidence>
<dbReference type="Pfam" id="PF04575">
    <property type="entry name" value="SlipAM"/>
    <property type="match status" value="1"/>
</dbReference>
<gene>
    <name evidence="3" type="ORF">OF122_03030</name>
</gene>
<keyword evidence="4" id="KW-1185">Reference proteome</keyword>
<dbReference type="InterPro" id="IPR011990">
    <property type="entry name" value="TPR-like_helical_dom_sf"/>
</dbReference>
<dbReference type="Proteomes" id="UP001163882">
    <property type="component" value="Chromosome"/>
</dbReference>
<keyword evidence="3" id="KW-0449">Lipoprotein</keyword>
<name>A0ABY6IQ76_9HYPH</name>
<dbReference type="Gene3D" id="1.25.40.10">
    <property type="entry name" value="Tetratricopeptide repeat domain"/>
    <property type="match status" value="1"/>
</dbReference>